<dbReference type="GO" id="GO:0005782">
    <property type="term" value="C:peroxisomal matrix"/>
    <property type="evidence" value="ECO:0007669"/>
    <property type="project" value="UniProtKB-SubCell"/>
</dbReference>
<feature type="chain" id="PRO_5019078463" description="FAD dependent oxidoreductase domain-containing protein" evidence="7">
    <location>
        <begin position="19"/>
        <end position="134"/>
    </location>
</feature>
<dbReference type="SUPFAM" id="SSF51905">
    <property type="entry name" value="FAD/NAD(P)-binding domain"/>
    <property type="match status" value="1"/>
</dbReference>
<dbReference type="GO" id="GO:0071949">
    <property type="term" value="F:FAD binding"/>
    <property type="evidence" value="ECO:0007669"/>
    <property type="project" value="InterPro"/>
</dbReference>
<keyword evidence="10" id="KW-1185">Reference proteome</keyword>
<keyword evidence="4" id="KW-0285">Flavoprotein</keyword>
<dbReference type="GO" id="GO:0019478">
    <property type="term" value="P:D-amino acid catabolic process"/>
    <property type="evidence" value="ECO:0007669"/>
    <property type="project" value="TreeGrafter"/>
</dbReference>
<reference evidence="9 10" key="1">
    <citation type="submission" date="2019-01" db="EMBL/GenBank/DDBJ databases">
        <title>A draft genome assembly of the solar-powered sea slug Elysia chlorotica.</title>
        <authorList>
            <person name="Cai H."/>
            <person name="Li Q."/>
            <person name="Fang X."/>
            <person name="Li J."/>
            <person name="Curtis N.E."/>
            <person name="Altenburger A."/>
            <person name="Shibata T."/>
            <person name="Feng M."/>
            <person name="Maeda T."/>
            <person name="Schwartz J.A."/>
            <person name="Shigenobu S."/>
            <person name="Lundholm N."/>
            <person name="Nishiyama T."/>
            <person name="Yang H."/>
            <person name="Hasebe M."/>
            <person name="Li S."/>
            <person name="Pierce S.K."/>
            <person name="Wang J."/>
        </authorList>
    </citation>
    <scope>NUCLEOTIDE SEQUENCE [LARGE SCALE GENOMIC DNA]</scope>
    <source>
        <strain evidence="9">EC2010</strain>
        <tissue evidence="9">Whole organism of an adult</tissue>
    </source>
</reference>
<proteinExistence type="inferred from homology"/>
<dbReference type="InterPro" id="IPR036188">
    <property type="entry name" value="FAD/NAD-bd_sf"/>
</dbReference>
<comment type="subcellular location">
    <subcellularLocation>
        <location evidence="2">Peroxisome matrix</location>
    </subcellularLocation>
</comment>
<evidence type="ECO:0000256" key="1">
    <source>
        <dbReference type="ARBA" id="ARBA00001974"/>
    </source>
</evidence>
<keyword evidence="6" id="KW-0560">Oxidoreductase</keyword>
<evidence type="ECO:0000256" key="4">
    <source>
        <dbReference type="ARBA" id="ARBA00022630"/>
    </source>
</evidence>
<evidence type="ECO:0000256" key="3">
    <source>
        <dbReference type="ARBA" id="ARBA00006730"/>
    </source>
</evidence>
<evidence type="ECO:0000256" key="6">
    <source>
        <dbReference type="ARBA" id="ARBA00023002"/>
    </source>
</evidence>
<dbReference type="OrthoDB" id="2015447at2759"/>
<evidence type="ECO:0000256" key="5">
    <source>
        <dbReference type="ARBA" id="ARBA00022827"/>
    </source>
</evidence>
<feature type="domain" description="FAD dependent oxidoreductase" evidence="8">
    <location>
        <begin position="5"/>
        <end position="128"/>
    </location>
</feature>
<organism evidence="9 10">
    <name type="scientific">Elysia chlorotica</name>
    <name type="common">Eastern emerald elysia</name>
    <name type="synonym">Sea slug</name>
    <dbReference type="NCBI Taxonomy" id="188477"/>
    <lineage>
        <taxon>Eukaryota</taxon>
        <taxon>Metazoa</taxon>
        <taxon>Spiralia</taxon>
        <taxon>Lophotrochozoa</taxon>
        <taxon>Mollusca</taxon>
        <taxon>Gastropoda</taxon>
        <taxon>Heterobranchia</taxon>
        <taxon>Euthyneura</taxon>
        <taxon>Panpulmonata</taxon>
        <taxon>Sacoglossa</taxon>
        <taxon>Placobranchoidea</taxon>
        <taxon>Plakobranchidae</taxon>
        <taxon>Elysia</taxon>
    </lineage>
</organism>
<dbReference type="PANTHER" id="PTHR11530">
    <property type="entry name" value="D-AMINO ACID OXIDASE"/>
    <property type="match status" value="1"/>
</dbReference>
<comment type="caution">
    <text evidence="9">The sequence shown here is derived from an EMBL/GenBank/DDBJ whole genome shotgun (WGS) entry which is preliminary data.</text>
</comment>
<evidence type="ECO:0000256" key="7">
    <source>
        <dbReference type="SAM" id="SignalP"/>
    </source>
</evidence>
<dbReference type="GO" id="GO:0003884">
    <property type="term" value="F:D-amino-acid oxidase activity"/>
    <property type="evidence" value="ECO:0007669"/>
    <property type="project" value="InterPro"/>
</dbReference>
<sequence length="134" mass="14699">MVINIAVIGAGAVGLSAALAVQQKINNAKVTLIADRFDEKTTSWGAGGLFRLDLDSCPAEEQNTFRKWGTDSWKFYSSLATSEQAQKCGLTFVSGIMLHNAPKDLGYSLLSDLAYDFQKLDETQMKKLSIPLEY</sequence>
<name>A0A433TYJ2_ELYCH</name>
<dbReference type="PANTHER" id="PTHR11530:SF11">
    <property type="entry name" value="D-ASPARTATE OXIDASE"/>
    <property type="match status" value="1"/>
</dbReference>
<accession>A0A433TYJ2</accession>
<feature type="signal peptide" evidence="7">
    <location>
        <begin position="1"/>
        <end position="18"/>
    </location>
</feature>
<keyword evidence="7" id="KW-0732">Signal</keyword>
<evidence type="ECO:0000313" key="9">
    <source>
        <dbReference type="EMBL" id="RUS86649.1"/>
    </source>
</evidence>
<comment type="cofactor">
    <cofactor evidence="1">
        <name>FAD</name>
        <dbReference type="ChEBI" id="CHEBI:57692"/>
    </cofactor>
</comment>
<dbReference type="Pfam" id="PF01266">
    <property type="entry name" value="DAO"/>
    <property type="match status" value="1"/>
</dbReference>
<dbReference type="InterPro" id="IPR023209">
    <property type="entry name" value="DAO"/>
</dbReference>
<dbReference type="STRING" id="188477.A0A433TYJ2"/>
<dbReference type="EMBL" id="RQTK01000132">
    <property type="protein sequence ID" value="RUS86649.1"/>
    <property type="molecule type" value="Genomic_DNA"/>
</dbReference>
<evidence type="ECO:0000313" key="10">
    <source>
        <dbReference type="Proteomes" id="UP000271974"/>
    </source>
</evidence>
<gene>
    <name evidence="9" type="ORF">EGW08_005598</name>
</gene>
<dbReference type="Gene3D" id="3.40.50.720">
    <property type="entry name" value="NAD(P)-binding Rossmann-like Domain"/>
    <property type="match status" value="1"/>
</dbReference>
<evidence type="ECO:0000256" key="2">
    <source>
        <dbReference type="ARBA" id="ARBA00004253"/>
    </source>
</evidence>
<protein>
    <recommendedName>
        <fullName evidence="8">FAD dependent oxidoreductase domain-containing protein</fullName>
    </recommendedName>
</protein>
<keyword evidence="5" id="KW-0274">FAD</keyword>
<dbReference type="AlphaFoldDB" id="A0A433TYJ2"/>
<feature type="non-terminal residue" evidence="9">
    <location>
        <position position="134"/>
    </location>
</feature>
<evidence type="ECO:0000259" key="8">
    <source>
        <dbReference type="Pfam" id="PF01266"/>
    </source>
</evidence>
<dbReference type="Proteomes" id="UP000271974">
    <property type="component" value="Unassembled WGS sequence"/>
</dbReference>
<comment type="similarity">
    <text evidence="3">Belongs to the DAMOX/DASOX family.</text>
</comment>
<dbReference type="InterPro" id="IPR006076">
    <property type="entry name" value="FAD-dep_OxRdtase"/>
</dbReference>